<dbReference type="AlphaFoldDB" id="I1D4L3"/>
<feature type="chain" id="PRO_5039601170" description="DUF3558 domain-containing protein" evidence="2">
    <location>
        <begin position="27"/>
        <end position="382"/>
    </location>
</feature>
<dbReference type="OrthoDB" id="3689942at2"/>
<dbReference type="EMBL" id="CM001484">
    <property type="protein sequence ID" value="EIE99887.1"/>
    <property type="molecule type" value="Genomic_DNA"/>
</dbReference>
<sequence length="382" mass="41535">MTYDRSVRARPIKLALATLLVAGTTAGCSQTISGEASADSAGAPPSSPMTSESEEQTTEPAQSSVVYHPTLEPLLPALEQMRQWDPCAIHDIDAAEKIFGGPTNYLVPISRIDSCDLSIDHKAGNEALTVEIALTRELLELYRSGRLEDESLAEPIPVYQSKPPEEGVATFGTSCSMFYEVADPYGIKLDVLAVDETPRDQLCTYAEEYFTAVAPKIVDPPLATDGLSTPQRTMLGTDPCLGTIPVLEKYPKDDAGYETYVVKESPYHCAVESDAGFGLKGYEVAYDIFVGVATDARDITFGEDFPAHVDEGITCQYQVFVDPSIKFNVDDPDWPGASPGILIGMNECDDELAEQMFLKLIDQEIPPEITPSPDAIKLGKYR</sequence>
<feature type="compositionally biased region" description="Low complexity" evidence="1">
    <location>
        <begin position="36"/>
        <end position="51"/>
    </location>
</feature>
<keyword evidence="2" id="KW-0732">Signal</keyword>
<reference evidence="4" key="2">
    <citation type="submission" date="2012-01" db="EMBL/GenBank/DDBJ databases">
        <title>Noncontiguous Finished sequence of chromosome of Saccharomonospora glauca K62.</title>
        <authorList>
            <consortium name="US DOE Joint Genome Institute"/>
            <person name="Lucas S."/>
            <person name="Han J."/>
            <person name="Lapidus A."/>
            <person name="Cheng J.-F."/>
            <person name="Goodwin L."/>
            <person name="Pitluck S."/>
            <person name="Peters L."/>
            <person name="Mikhailova N."/>
            <person name="Held B."/>
            <person name="Detter J.C."/>
            <person name="Han C."/>
            <person name="Tapia R."/>
            <person name="Land M."/>
            <person name="Hauser L."/>
            <person name="Kyrpides N."/>
            <person name="Ivanova N."/>
            <person name="Pagani I."/>
            <person name="Brambilla E.-M."/>
            <person name="Klenk H.-P."/>
            <person name="Woyke T."/>
        </authorList>
    </citation>
    <scope>NUCLEOTIDE SEQUENCE [LARGE SCALE GENOMIC DNA]</scope>
    <source>
        <strain evidence="4">K62</strain>
    </source>
</reference>
<evidence type="ECO:0000256" key="2">
    <source>
        <dbReference type="SAM" id="SignalP"/>
    </source>
</evidence>
<protein>
    <recommendedName>
        <fullName evidence="5">DUF3558 domain-containing protein</fullName>
    </recommendedName>
</protein>
<evidence type="ECO:0000256" key="1">
    <source>
        <dbReference type="SAM" id="MobiDB-lite"/>
    </source>
</evidence>
<dbReference type="Proteomes" id="UP000005087">
    <property type="component" value="Chromosome"/>
</dbReference>
<keyword evidence="4" id="KW-1185">Reference proteome</keyword>
<evidence type="ECO:0000313" key="4">
    <source>
        <dbReference type="Proteomes" id="UP000005087"/>
    </source>
</evidence>
<evidence type="ECO:0008006" key="5">
    <source>
        <dbReference type="Google" id="ProtNLM"/>
    </source>
</evidence>
<gene>
    <name evidence="3" type="ORF">SacglDRAFT_03019</name>
</gene>
<dbReference type="HOGENOM" id="CLU_723378_0_0_11"/>
<accession>I1D4L3</accession>
<reference evidence="3 4" key="1">
    <citation type="submission" date="2011-09" db="EMBL/GenBank/DDBJ databases">
        <authorList>
            <consortium name="US DOE Joint Genome Institute (JGI-PGF)"/>
            <person name="Lucas S."/>
            <person name="Han J."/>
            <person name="Lapidus A."/>
            <person name="Cheng J.-F."/>
            <person name="Goodwin L."/>
            <person name="Pitluck S."/>
            <person name="Peters L."/>
            <person name="Land M.L."/>
            <person name="Hauser L."/>
            <person name="Brambilla E."/>
            <person name="Klenk H.-P."/>
            <person name="Woyke T.J."/>
        </authorList>
    </citation>
    <scope>NUCLEOTIDE SEQUENCE [LARGE SCALE GENOMIC DNA]</scope>
    <source>
        <strain evidence="3 4">K62</strain>
    </source>
</reference>
<dbReference type="PROSITE" id="PS51257">
    <property type="entry name" value="PROKAR_LIPOPROTEIN"/>
    <property type="match status" value="1"/>
</dbReference>
<evidence type="ECO:0000313" key="3">
    <source>
        <dbReference type="EMBL" id="EIE99887.1"/>
    </source>
</evidence>
<feature type="signal peptide" evidence="2">
    <location>
        <begin position="1"/>
        <end position="26"/>
    </location>
</feature>
<organism evidence="3 4">
    <name type="scientific">Saccharomonospora glauca K62</name>
    <dbReference type="NCBI Taxonomy" id="928724"/>
    <lineage>
        <taxon>Bacteria</taxon>
        <taxon>Bacillati</taxon>
        <taxon>Actinomycetota</taxon>
        <taxon>Actinomycetes</taxon>
        <taxon>Pseudonocardiales</taxon>
        <taxon>Pseudonocardiaceae</taxon>
        <taxon>Saccharomonospora</taxon>
    </lineage>
</organism>
<name>I1D4L3_9PSEU</name>
<feature type="region of interest" description="Disordered" evidence="1">
    <location>
        <begin position="32"/>
        <end position="66"/>
    </location>
</feature>
<proteinExistence type="predicted"/>
<dbReference type="RefSeq" id="WP_005465578.1">
    <property type="nucleotide sequence ID" value="NZ_CM001484.1"/>
</dbReference>